<gene>
    <name evidence="1" type="ORF">Sradi_2302400</name>
</gene>
<sequence>MANATATETCFWARSCDDLDDVEFSNIDDSLVMSLLEDSQVEEGDDERLRAVIQSLEAEIMSQNSCLEAYDSEGCPDNYRFCDVEQSESCSTSPDHGLDFEWIDMEMVQTDYSIPNDEMTSYFIELGGLGDYSQVYSYGMAMEEDDYSDLWR</sequence>
<reference evidence="1" key="1">
    <citation type="submission" date="2020-06" db="EMBL/GenBank/DDBJ databases">
        <authorList>
            <person name="Li T."/>
            <person name="Hu X."/>
            <person name="Zhang T."/>
            <person name="Song X."/>
            <person name="Zhang H."/>
            <person name="Dai N."/>
            <person name="Sheng W."/>
            <person name="Hou X."/>
            <person name="Wei L."/>
        </authorList>
    </citation>
    <scope>NUCLEOTIDE SEQUENCE</scope>
    <source>
        <strain evidence="1">G02</strain>
        <tissue evidence="1">Leaf</tissue>
    </source>
</reference>
<dbReference type="PANTHER" id="PTHR37611">
    <property type="entry name" value="VIRUS-SPECIFIC-SIGNALING-PATHWAY REGULATED PROTEIN-RELATED"/>
    <property type="match status" value="1"/>
</dbReference>
<dbReference type="EMBL" id="JACGWJ010000009">
    <property type="protein sequence ID" value="KAL0399591.1"/>
    <property type="molecule type" value="Genomic_DNA"/>
</dbReference>
<dbReference type="PANTHER" id="PTHR37611:SF4">
    <property type="entry name" value="OS06G0538400 PROTEIN"/>
    <property type="match status" value="1"/>
</dbReference>
<name>A0AAW2T3V0_SESRA</name>
<accession>A0AAW2T3V0</accession>
<organism evidence="1">
    <name type="scientific">Sesamum radiatum</name>
    <name type="common">Black benniseed</name>
    <dbReference type="NCBI Taxonomy" id="300843"/>
    <lineage>
        <taxon>Eukaryota</taxon>
        <taxon>Viridiplantae</taxon>
        <taxon>Streptophyta</taxon>
        <taxon>Embryophyta</taxon>
        <taxon>Tracheophyta</taxon>
        <taxon>Spermatophyta</taxon>
        <taxon>Magnoliopsida</taxon>
        <taxon>eudicotyledons</taxon>
        <taxon>Gunneridae</taxon>
        <taxon>Pentapetalae</taxon>
        <taxon>asterids</taxon>
        <taxon>lamiids</taxon>
        <taxon>Lamiales</taxon>
        <taxon>Pedaliaceae</taxon>
        <taxon>Sesamum</taxon>
    </lineage>
</organism>
<reference evidence="1" key="2">
    <citation type="journal article" date="2024" name="Plant">
        <title>Genomic evolution and insights into agronomic trait innovations of Sesamum species.</title>
        <authorList>
            <person name="Miao H."/>
            <person name="Wang L."/>
            <person name="Qu L."/>
            <person name="Liu H."/>
            <person name="Sun Y."/>
            <person name="Le M."/>
            <person name="Wang Q."/>
            <person name="Wei S."/>
            <person name="Zheng Y."/>
            <person name="Lin W."/>
            <person name="Duan Y."/>
            <person name="Cao H."/>
            <person name="Xiong S."/>
            <person name="Wang X."/>
            <person name="Wei L."/>
            <person name="Li C."/>
            <person name="Ma Q."/>
            <person name="Ju M."/>
            <person name="Zhao R."/>
            <person name="Li G."/>
            <person name="Mu C."/>
            <person name="Tian Q."/>
            <person name="Mei H."/>
            <person name="Zhang T."/>
            <person name="Gao T."/>
            <person name="Zhang H."/>
        </authorList>
    </citation>
    <scope>NUCLEOTIDE SEQUENCE</scope>
    <source>
        <strain evidence="1">G02</strain>
    </source>
</reference>
<protein>
    <submittedName>
        <fullName evidence="1">Uncharacterized protein</fullName>
    </submittedName>
</protein>
<evidence type="ECO:0000313" key="1">
    <source>
        <dbReference type="EMBL" id="KAL0399591.1"/>
    </source>
</evidence>
<dbReference type="AlphaFoldDB" id="A0AAW2T3V0"/>
<proteinExistence type="predicted"/>
<comment type="caution">
    <text evidence="1">The sequence shown here is derived from an EMBL/GenBank/DDBJ whole genome shotgun (WGS) entry which is preliminary data.</text>
</comment>